<protein>
    <submittedName>
        <fullName evidence="1">Uncharacterized protein</fullName>
    </submittedName>
</protein>
<dbReference type="EMBL" id="MLJW01002718">
    <property type="protein sequence ID" value="OIQ73838.1"/>
    <property type="molecule type" value="Genomic_DNA"/>
</dbReference>
<dbReference type="AlphaFoldDB" id="A0A1J5PQG7"/>
<name>A0A1J5PQG7_9ZZZZ</name>
<sequence>MHQRLRGARQKPVIDEEIFFDVELGVAPFQLTGTIVFDAVAQHQVLCPRRGPNRVGLHKTQALDGARQRGRAKQGACHGIAAQGVKGDRHGDRVSVQRTQEAGLCVICASRCCWVV</sequence>
<reference evidence="1" key="1">
    <citation type="submission" date="2016-10" db="EMBL/GenBank/DDBJ databases">
        <title>Sequence of Gallionella enrichment culture.</title>
        <authorList>
            <person name="Poehlein A."/>
            <person name="Muehling M."/>
            <person name="Daniel R."/>
        </authorList>
    </citation>
    <scope>NUCLEOTIDE SEQUENCE</scope>
</reference>
<accession>A0A1J5PQG7</accession>
<gene>
    <name evidence="1" type="ORF">GALL_445200</name>
</gene>
<evidence type="ECO:0000313" key="1">
    <source>
        <dbReference type="EMBL" id="OIQ73838.1"/>
    </source>
</evidence>
<proteinExistence type="predicted"/>
<comment type="caution">
    <text evidence="1">The sequence shown here is derived from an EMBL/GenBank/DDBJ whole genome shotgun (WGS) entry which is preliminary data.</text>
</comment>
<organism evidence="1">
    <name type="scientific">mine drainage metagenome</name>
    <dbReference type="NCBI Taxonomy" id="410659"/>
    <lineage>
        <taxon>unclassified sequences</taxon>
        <taxon>metagenomes</taxon>
        <taxon>ecological metagenomes</taxon>
    </lineage>
</organism>